<accession>A0A1J9QBQ1</accession>
<dbReference type="EMBL" id="LGTZ01000306">
    <property type="protein sequence ID" value="OJD25880.1"/>
    <property type="molecule type" value="Genomic_DNA"/>
</dbReference>
<evidence type="ECO:0000313" key="1">
    <source>
        <dbReference type="EMBL" id="OJD25880.1"/>
    </source>
</evidence>
<dbReference type="OrthoDB" id="2423195at2759"/>
<dbReference type="AlphaFoldDB" id="A0A1J9QBQ1"/>
<dbReference type="Proteomes" id="UP000242791">
    <property type="component" value="Unassembled WGS sequence"/>
</dbReference>
<gene>
    <name evidence="1" type="ORF">ACJ73_02754</name>
</gene>
<evidence type="ECO:0000313" key="2">
    <source>
        <dbReference type="Proteomes" id="UP000242791"/>
    </source>
</evidence>
<comment type="caution">
    <text evidence="1">The sequence shown here is derived from an EMBL/GenBank/DDBJ whole genome shotgun (WGS) entry which is preliminary data.</text>
</comment>
<keyword evidence="2" id="KW-1185">Reference proteome</keyword>
<protein>
    <submittedName>
        <fullName evidence="1">Uncharacterized protein</fullName>
    </submittedName>
</protein>
<reference evidence="1 2" key="1">
    <citation type="submission" date="2015-08" db="EMBL/GenBank/DDBJ databases">
        <title>Emmonsia species relationships and genome sequence.</title>
        <authorList>
            <person name="Cuomo C.A."/>
            <person name="Schwartz I.S."/>
            <person name="Kenyon C."/>
            <person name="De Hoog G.S."/>
            <person name="Govender N.P."/>
            <person name="Botha A."/>
            <person name="Moreno L."/>
            <person name="De Vries M."/>
            <person name="Munoz J.F."/>
            <person name="Stielow J.B."/>
        </authorList>
    </citation>
    <scope>NUCLEOTIDE SEQUENCE [LARGE SCALE GENOMIC DNA]</scope>
    <source>
        <strain evidence="1 2">EI222</strain>
    </source>
</reference>
<name>A0A1J9QBQ1_9EURO</name>
<dbReference type="VEuPathDB" id="FungiDB:ACJ73_02754"/>
<proteinExistence type="predicted"/>
<sequence length="313" mass="36339">MAFICALDVIINRNPQKLTSIVDCLIMNVGRKYYMLGKRLQRFDIMLREISKLFRSQIRSSPFPVGHNRRVIQERGSGIAEAQAHVLEIKEQLVIPLEEDLRHLHEELQILPKTNSPFRLRFVLLFYRCRYAFLVDLLKTSECFNDPSCQCRILAEFIRRTVIIHSNRNTSNLNNSIIEYESKSLKTLEVEKRLLQREFYSLAKRAVKLFIVDEVAISRTKQRALVDLWQATLFVPAEVGCVERVWENPQCGKLVNCGNHHVYPAESFDDCPECGKDVVGGDELNYEQFLSETELFSLMPTQNDIEEDGIQLR</sequence>
<organism evidence="1 2">
    <name type="scientific">Blastomyces percursus</name>
    <dbReference type="NCBI Taxonomy" id="1658174"/>
    <lineage>
        <taxon>Eukaryota</taxon>
        <taxon>Fungi</taxon>
        <taxon>Dikarya</taxon>
        <taxon>Ascomycota</taxon>
        <taxon>Pezizomycotina</taxon>
        <taxon>Eurotiomycetes</taxon>
        <taxon>Eurotiomycetidae</taxon>
        <taxon>Onygenales</taxon>
        <taxon>Ajellomycetaceae</taxon>
        <taxon>Blastomyces</taxon>
    </lineage>
</organism>